<dbReference type="OrthoDB" id="342204at2157"/>
<dbReference type="Proteomes" id="UP000198902">
    <property type="component" value="Unassembled WGS sequence"/>
</dbReference>
<dbReference type="EMBL" id="CSTE01000002">
    <property type="protein sequence ID" value="CQR49754.1"/>
    <property type="molecule type" value="Genomic_DNA"/>
</dbReference>
<evidence type="ECO:0000313" key="4">
    <source>
        <dbReference type="Proteomes" id="UP000198902"/>
    </source>
</evidence>
<protein>
    <recommendedName>
        <fullName evidence="2">DUF8124 domain-containing protein</fullName>
    </recommendedName>
</protein>
<dbReference type="AlphaFoldDB" id="A0A0D6JPG4"/>
<gene>
    <name evidence="3" type="ORF">BN996_01223</name>
</gene>
<accession>A0A0D6JPG4</accession>
<dbReference type="RefSeq" id="WP_089777611.1">
    <property type="nucleotide sequence ID" value="NZ_CABLRR010000002.1"/>
</dbReference>
<evidence type="ECO:0000313" key="3">
    <source>
        <dbReference type="EMBL" id="CQR49754.1"/>
    </source>
</evidence>
<feature type="domain" description="DUF8124" evidence="2">
    <location>
        <begin position="33"/>
        <end position="119"/>
    </location>
</feature>
<dbReference type="InterPro" id="IPR058437">
    <property type="entry name" value="DUF8124"/>
</dbReference>
<evidence type="ECO:0000256" key="1">
    <source>
        <dbReference type="SAM" id="MobiDB-lite"/>
    </source>
</evidence>
<organism evidence="3 4">
    <name type="scientific">Haloferax massiliensis</name>
    <dbReference type="NCBI Taxonomy" id="1476858"/>
    <lineage>
        <taxon>Archaea</taxon>
        <taxon>Methanobacteriati</taxon>
        <taxon>Methanobacteriota</taxon>
        <taxon>Stenosarchaea group</taxon>
        <taxon>Halobacteria</taxon>
        <taxon>Halobacteriales</taxon>
        <taxon>Haloferacaceae</taxon>
        <taxon>Haloferax</taxon>
    </lineage>
</organism>
<dbReference type="Pfam" id="PF26445">
    <property type="entry name" value="DUF8124"/>
    <property type="match status" value="1"/>
</dbReference>
<proteinExistence type="predicted"/>
<evidence type="ECO:0000259" key="2">
    <source>
        <dbReference type="Pfam" id="PF26445"/>
    </source>
</evidence>
<feature type="region of interest" description="Disordered" evidence="1">
    <location>
        <begin position="1"/>
        <end position="35"/>
    </location>
</feature>
<feature type="compositionally biased region" description="Low complexity" evidence="1">
    <location>
        <begin position="11"/>
        <end position="31"/>
    </location>
</feature>
<name>A0A0D6JPG4_9EURY</name>
<sequence>MTSPDETASEPAPASNTDSDAAATDPSPGDTTDADTFRVGIHVTETELRFVVNVPSDIDSGWTDPDAFQRLVERVTWEQLDQRATLQTVATNADEGETVFLGTVTLRPDETVVDHSLRVPPLDGA</sequence>
<keyword evidence="4" id="KW-1185">Reference proteome</keyword>
<reference evidence="4" key="1">
    <citation type="submission" date="2015-03" db="EMBL/GenBank/DDBJ databases">
        <authorList>
            <person name="Urmite Genomes"/>
        </authorList>
    </citation>
    <scope>NUCLEOTIDE SEQUENCE [LARGE SCALE GENOMIC DNA]</scope>
    <source>
        <strain evidence="4">Arc-Hr</strain>
    </source>
</reference>